<keyword evidence="6" id="KW-0131">Cell cycle</keyword>
<feature type="domain" description="Cyclin-D1-binding protein 1-like N-terminal" evidence="8">
    <location>
        <begin position="49"/>
        <end position="188"/>
    </location>
</feature>
<dbReference type="EMBL" id="LSMT01000439">
    <property type="protein sequence ID" value="PFX17963.1"/>
    <property type="molecule type" value="Genomic_DNA"/>
</dbReference>
<evidence type="ECO:0000256" key="3">
    <source>
        <dbReference type="ARBA" id="ARBA00008940"/>
    </source>
</evidence>
<comment type="similarity">
    <text evidence="3">Belongs to the CCNDBP1 family.</text>
</comment>
<dbReference type="PANTHER" id="PTHR15492:SF1">
    <property type="entry name" value="CYCLIN-D1-BINDING PROTEIN 1"/>
    <property type="match status" value="1"/>
</dbReference>
<dbReference type="InterPro" id="IPR049318">
    <property type="entry name" value="GCIP_C"/>
</dbReference>
<proteinExistence type="inferred from homology"/>
<evidence type="ECO:0000256" key="6">
    <source>
        <dbReference type="ARBA" id="ARBA00023306"/>
    </source>
</evidence>
<reference evidence="11" key="1">
    <citation type="journal article" date="2017" name="bioRxiv">
        <title>Comparative analysis of the genomes of Stylophora pistillata and Acropora digitifera provides evidence for extensive differences between species of corals.</title>
        <authorList>
            <person name="Voolstra C.R."/>
            <person name="Li Y."/>
            <person name="Liew Y.J."/>
            <person name="Baumgarten S."/>
            <person name="Zoccola D."/>
            <person name="Flot J.-F."/>
            <person name="Tambutte S."/>
            <person name="Allemand D."/>
            <person name="Aranda M."/>
        </authorList>
    </citation>
    <scope>NUCLEOTIDE SEQUENCE [LARGE SCALE GENOMIC DNA]</scope>
</reference>
<evidence type="ECO:0000313" key="11">
    <source>
        <dbReference type="Proteomes" id="UP000225706"/>
    </source>
</evidence>
<comment type="caution">
    <text evidence="10">The sequence shown here is derived from an EMBL/GenBank/DDBJ whole genome shotgun (WGS) entry which is preliminary data.</text>
</comment>
<dbReference type="PANTHER" id="PTHR15492">
    <property type="entry name" value="CYCLIN D1-BINDING PROTEIN 1"/>
    <property type="match status" value="1"/>
</dbReference>
<keyword evidence="11" id="KW-1185">Reference proteome</keyword>
<dbReference type="Pfam" id="PF20936">
    <property type="entry name" value="GCIP_C"/>
    <property type="match status" value="1"/>
</dbReference>
<dbReference type="GO" id="GO:0005737">
    <property type="term" value="C:cytoplasm"/>
    <property type="evidence" value="ECO:0007669"/>
    <property type="project" value="UniProtKB-SubCell"/>
</dbReference>
<evidence type="ECO:0000259" key="9">
    <source>
        <dbReference type="Pfam" id="PF20936"/>
    </source>
</evidence>
<dbReference type="Gene3D" id="1.20.1410.10">
    <property type="entry name" value="I/LWEQ domain"/>
    <property type="match status" value="1"/>
</dbReference>
<keyword evidence="4" id="KW-0963">Cytoplasm</keyword>
<dbReference type="Proteomes" id="UP000225706">
    <property type="component" value="Unassembled WGS sequence"/>
</dbReference>
<dbReference type="Pfam" id="PF13324">
    <property type="entry name" value="GCIP_N"/>
    <property type="match status" value="1"/>
</dbReference>
<comment type="subcellular location">
    <subcellularLocation>
        <location evidence="2">Cytoplasm</location>
    </subcellularLocation>
    <subcellularLocation>
        <location evidence="1">Nucleus</location>
    </subcellularLocation>
</comment>
<dbReference type="GO" id="GO:0005634">
    <property type="term" value="C:nucleus"/>
    <property type="evidence" value="ECO:0007669"/>
    <property type="project" value="UniProtKB-SubCell"/>
</dbReference>
<accession>A0A2B4RMB6</accession>
<evidence type="ECO:0000256" key="2">
    <source>
        <dbReference type="ARBA" id="ARBA00004496"/>
    </source>
</evidence>
<protein>
    <submittedName>
        <fullName evidence="10">Cyclin-D1-binding protein 1-like</fullName>
    </submittedName>
</protein>
<gene>
    <name evidence="10" type="primary">ccndbp1</name>
    <name evidence="10" type="ORF">AWC38_SpisGene17706</name>
</gene>
<name>A0A2B4RMB6_STYPI</name>
<dbReference type="OrthoDB" id="41588at2759"/>
<dbReference type="Gene3D" id="1.20.1420.10">
    <property type="entry name" value="Talin, central domain"/>
    <property type="match status" value="1"/>
</dbReference>
<dbReference type="AlphaFoldDB" id="A0A2B4RMB6"/>
<feature type="region of interest" description="Disordered" evidence="7">
    <location>
        <begin position="191"/>
        <end position="211"/>
    </location>
</feature>
<dbReference type="STRING" id="50429.A0A2B4RMB6"/>
<evidence type="ECO:0000256" key="1">
    <source>
        <dbReference type="ARBA" id="ARBA00004123"/>
    </source>
</evidence>
<evidence type="ECO:0000256" key="4">
    <source>
        <dbReference type="ARBA" id="ARBA00022490"/>
    </source>
</evidence>
<feature type="domain" description="Cyclin-D1-binding protein 1-like C-terminal" evidence="9">
    <location>
        <begin position="199"/>
        <end position="299"/>
    </location>
</feature>
<dbReference type="InterPro" id="IPR049317">
    <property type="entry name" value="GCIP-like_N"/>
</dbReference>
<evidence type="ECO:0000256" key="7">
    <source>
        <dbReference type="SAM" id="MobiDB-lite"/>
    </source>
</evidence>
<evidence type="ECO:0000259" key="8">
    <source>
        <dbReference type="Pfam" id="PF13324"/>
    </source>
</evidence>
<keyword evidence="5" id="KW-0539">Nucleus</keyword>
<evidence type="ECO:0000256" key="5">
    <source>
        <dbReference type="ARBA" id="ARBA00023242"/>
    </source>
</evidence>
<dbReference type="InterPro" id="IPR026907">
    <property type="entry name" value="GCIP-like"/>
</dbReference>
<organism evidence="10 11">
    <name type="scientific">Stylophora pistillata</name>
    <name type="common">Smooth cauliflower coral</name>
    <dbReference type="NCBI Taxonomy" id="50429"/>
    <lineage>
        <taxon>Eukaryota</taxon>
        <taxon>Metazoa</taxon>
        <taxon>Cnidaria</taxon>
        <taxon>Anthozoa</taxon>
        <taxon>Hexacorallia</taxon>
        <taxon>Scleractinia</taxon>
        <taxon>Astrocoeniina</taxon>
        <taxon>Pocilloporidae</taxon>
        <taxon>Stylophora</taxon>
    </lineage>
</organism>
<evidence type="ECO:0000313" key="10">
    <source>
        <dbReference type="EMBL" id="PFX17963.1"/>
    </source>
</evidence>
<sequence>MAATGIEEVLQSLMDTLGLCAEKIKEGSLGQVMEDLELSFSLEEFWMKLGMTFRAVSKEATKLTISFSKPPVPSVDELQCLLTGFETSVIAMLTIFRSLPMSQGKYLYKKLQESVLTVVDDCQTLAASFIKEGCASVASAKTKSTGTLWEHCDGFQHLPADNKHAVLQVFQASSELIKDALTELNEAQKCNGRQEDDCDEDDNATNKDGWSSEDKLLVPPCIGLVKACRSCVKKISSAIQTSGQVTSVENIQQLDSMADEIQRTSASVDDVVMSLYCPMNHQSVSESASKLTHQLKEILNKARDCHFTLESDSSWLDFLTKAIDHNMNKITSVLHEREETNT</sequence>